<evidence type="ECO:0000256" key="4">
    <source>
        <dbReference type="ARBA" id="ARBA00022771"/>
    </source>
</evidence>
<evidence type="ECO:0000256" key="3">
    <source>
        <dbReference type="ARBA" id="ARBA00022737"/>
    </source>
</evidence>
<reference evidence="10" key="1">
    <citation type="submission" date="2019-06" db="EMBL/GenBank/DDBJ databases">
        <authorList>
            <consortium name="Wellcome Sanger Institute Data Sharing"/>
        </authorList>
    </citation>
    <scope>NUCLEOTIDE SEQUENCE [LARGE SCALE GENOMIC DNA]</scope>
</reference>
<evidence type="ECO:0000313" key="10">
    <source>
        <dbReference type="Ensembl" id="ENSMMDP00005032359.1"/>
    </source>
</evidence>
<keyword evidence="4 8" id="KW-0863">Zinc-finger</keyword>
<dbReference type="PROSITE" id="PS00028">
    <property type="entry name" value="ZINC_FINGER_C2H2_1"/>
    <property type="match status" value="2"/>
</dbReference>
<protein>
    <recommendedName>
        <fullName evidence="9">C2H2-type domain-containing protein</fullName>
    </recommendedName>
</protein>
<evidence type="ECO:0000259" key="9">
    <source>
        <dbReference type="PROSITE" id="PS50157"/>
    </source>
</evidence>
<reference evidence="10" key="3">
    <citation type="submission" date="2025-09" db="UniProtKB">
        <authorList>
            <consortium name="Ensembl"/>
        </authorList>
    </citation>
    <scope>IDENTIFICATION</scope>
</reference>
<comment type="subcellular location">
    <subcellularLocation>
        <location evidence="1">Nucleus</location>
    </subcellularLocation>
</comment>
<dbReference type="PROSITE" id="PS50157">
    <property type="entry name" value="ZINC_FINGER_C2H2_2"/>
    <property type="match status" value="2"/>
</dbReference>
<keyword evidence="7" id="KW-0539">Nucleus</keyword>
<dbReference type="Proteomes" id="UP000472263">
    <property type="component" value="Chromosome 16"/>
</dbReference>
<evidence type="ECO:0000256" key="8">
    <source>
        <dbReference type="PROSITE-ProRule" id="PRU00042"/>
    </source>
</evidence>
<dbReference type="SUPFAM" id="SSF57667">
    <property type="entry name" value="beta-beta-alpha zinc fingers"/>
    <property type="match status" value="1"/>
</dbReference>
<dbReference type="PANTHER" id="PTHR24404:SF114">
    <property type="entry name" value="KLUMPFUSS, ISOFORM B-RELATED"/>
    <property type="match status" value="1"/>
</dbReference>
<dbReference type="InParanoid" id="A0A667Z8S3"/>
<reference evidence="10" key="2">
    <citation type="submission" date="2025-08" db="UniProtKB">
        <authorList>
            <consortium name="Ensembl"/>
        </authorList>
    </citation>
    <scope>IDENTIFICATION</scope>
</reference>
<evidence type="ECO:0000313" key="11">
    <source>
        <dbReference type="Proteomes" id="UP000472263"/>
    </source>
</evidence>
<dbReference type="PANTHER" id="PTHR24404">
    <property type="entry name" value="ZINC FINGER PROTEIN"/>
    <property type="match status" value="1"/>
</dbReference>
<proteinExistence type="predicted"/>
<accession>A0A667Z8S3</accession>
<keyword evidence="3" id="KW-0677">Repeat</keyword>
<keyword evidence="11" id="KW-1185">Reference proteome</keyword>
<evidence type="ECO:0000256" key="5">
    <source>
        <dbReference type="ARBA" id="ARBA00022833"/>
    </source>
</evidence>
<dbReference type="GO" id="GO:0008270">
    <property type="term" value="F:zinc ion binding"/>
    <property type="evidence" value="ECO:0007669"/>
    <property type="project" value="UniProtKB-KW"/>
</dbReference>
<keyword evidence="6" id="KW-0238">DNA-binding</keyword>
<dbReference type="Ensembl" id="ENSMMDT00005033084.1">
    <property type="protein sequence ID" value="ENSMMDP00005032359.1"/>
    <property type="gene ID" value="ENSMMDG00005015236.1"/>
</dbReference>
<dbReference type="GO" id="GO:0000978">
    <property type="term" value="F:RNA polymerase II cis-regulatory region sequence-specific DNA binding"/>
    <property type="evidence" value="ECO:0007669"/>
    <property type="project" value="TreeGrafter"/>
</dbReference>
<dbReference type="GO" id="GO:0006357">
    <property type="term" value="P:regulation of transcription by RNA polymerase II"/>
    <property type="evidence" value="ECO:0007669"/>
    <property type="project" value="TreeGrafter"/>
</dbReference>
<organism evidence="10 11">
    <name type="scientific">Myripristis murdjan</name>
    <name type="common">pinecone soldierfish</name>
    <dbReference type="NCBI Taxonomy" id="586833"/>
    <lineage>
        <taxon>Eukaryota</taxon>
        <taxon>Metazoa</taxon>
        <taxon>Chordata</taxon>
        <taxon>Craniata</taxon>
        <taxon>Vertebrata</taxon>
        <taxon>Euteleostomi</taxon>
        <taxon>Actinopterygii</taxon>
        <taxon>Neopterygii</taxon>
        <taxon>Teleostei</taxon>
        <taxon>Neoteleostei</taxon>
        <taxon>Acanthomorphata</taxon>
        <taxon>Holocentriformes</taxon>
        <taxon>Holocentridae</taxon>
        <taxon>Myripristis</taxon>
    </lineage>
</organism>
<dbReference type="FunFam" id="3.30.160.60:FF:000534">
    <property type="entry name" value="zinc finger protein 674"/>
    <property type="match status" value="1"/>
</dbReference>
<evidence type="ECO:0000256" key="1">
    <source>
        <dbReference type="ARBA" id="ARBA00004123"/>
    </source>
</evidence>
<keyword evidence="2" id="KW-0479">Metal-binding</keyword>
<name>A0A667Z8S3_9TELE</name>
<keyword evidence="5" id="KW-0862">Zinc</keyword>
<evidence type="ECO:0000256" key="7">
    <source>
        <dbReference type="ARBA" id="ARBA00023242"/>
    </source>
</evidence>
<feature type="domain" description="C2H2-type" evidence="9">
    <location>
        <begin position="12"/>
        <end position="41"/>
    </location>
</feature>
<feature type="domain" description="C2H2-type" evidence="9">
    <location>
        <begin position="88"/>
        <end position="119"/>
    </location>
</feature>
<dbReference type="InterPro" id="IPR036236">
    <property type="entry name" value="Znf_C2H2_sf"/>
</dbReference>
<evidence type="ECO:0000256" key="6">
    <source>
        <dbReference type="ARBA" id="ARBA00023125"/>
    </source>
</evidence>
<evidence type="ECO:0000256" key="2">
    <source>
        <dbReference type="ARBA" id="ARBA00022723"/>
    </source>
</evidence>
<dbReference type="InterPro" id="IPR013087">
    <property type="entry name" value="Znf_C2H2_type"/>
</dbReference>
<dbReference type="SMART" id="SM00355">
    <property type="entry name" value="ZnF_C2H2"/>
    <property type="match status" value="2"/>
</dbReference>
<dbReference type="InterPro" id="IPR050589">
    <property type="entry name" value="Ikaros_C2H2-ZF"/>
</dbReference>
<dbReference type="AlphaFoldDB" id="A0A667Z8S3"/>
<gene>
    <name evidence="10" type="primary">znf1035</name>
</gene>
<dbReference type="GO" id="GO:0003700">
    <property type="term" value="F:DNA-binding transcription factor activity"/>
    <property type="evidence" value="ECO:0007669"/>
    <property type="project" value="TreeGrafter"/>
</dbReference>
<dbReference type="Gene3D" id="3.30.160.60">
    <property type="entry name" value="Classic Zinc Finger"/>
    <property type="match status" value="2"/>
</dbReference>
<dbReference type="GO" id="GO:0005634">
    <property type="term" value="C:nucleus"/>
    <property type="evidence" value="ECO:0007669"/>
    <property type="project" value="UniProtKB-SubCell"/>
</dbReference>
<sequence length="167" mass="18984">MKSRNLRREKPYVCDNCGERFIRKDYLQRHSVKCSHRDEQMDPVLCDRCGGFFSRASLESHRKSCISTPSLSVVSQQSKPKPSPPKGFSCAYCSSRFLIFSQLQEHFLNAHKQDTGLKPPASTAPLQQHLSNIVTIKEEPFDRGEGDKQLSGDDGQTFFLPKLQHVL</sequence>